<reference evidence="1 2" key="1">
    <citation type="submission" date="2023-08" db="EMBL/GenBank/DDBJ databases">
        <title>A Necator americanus chromosomal reference genome.</title>
        <authorList>
            <person name="Ilik V."/>
            <person name="Petrzelkova K.J."/>
            <person name="Pardy F."/>
            <person name="Fuh T."/>
            <person name="Niatou-Singa F.S."/>
            <person name="Gouil Q."/>
            <person name="Baker L."/>
            <person name="Ritchie M.E."/>
            <person name="Jex A.R."/>
            <person name="Gazzola D."/>
            <person name="Li H."/>
            <person name="Toshio Fujiwara R."/>
            <person name="Zhan B."/>
            <person name="Aroian R.V."/>
            <person name="Pafco B."/>
            <person name="Schwarz E.M."/>
        </authorList>
    </citation>
    <scope>NUCLEOTIDE SEQUENCE [LARGE SCALE GENOMIC DNA]</scope>
    <source>
        <strain evidence="1 2">Aroian</strain>
        <tissue evidence="1">Whole animal</tissue>
    </source>
</reference>
<name>A0ABR1BSY8_NECAM</name>
<proteinExistence type="predicted"/>
<dbReference type="Proteomes" id="UP001303046">
    <property type="component" value="Unassembled WGS sequence"/>
</dbReference>
<evidence type="ECO:0000313" key="1">
    <source>
        <dbReference type="EMBL" id="KAK6729502.1"/>
    </source>
</evidence>
<evidence type="ECO:0000313" key="2">
    <source>
        <dbReference type="Proteomes" id="UP001303046"/>
    </source>
</evidence>
<keyword evidence="2" id="KW-1185">Reference proteome</keyword>
<comment type="caution">
    <text evidence="1">The sequence shown here is derived from an EMBL/GenBank/DDBJ whole genome shotgun (WGS) entry which is preliminary data.</text>
</comment>
<dbReference type="EMBL" id="JAVFWL010000001">
    <property type="protein sequence ID" value="KAK6729502.1"/>
    <property type="molecule type" value="Genomic_DNA"/>
</dbReference>
<organism evidence="1 2">
    <name type="scientific">Necator americanus</name>
    <name type="common">Human hookworm</name>
    <dbReference type="NCBI Taxonomy" id="51031"/>
    <lineage>
        <taxon>Eukaryota</taxon>
        <taxon>Metazoa</taxon>
        <taxon>Ecdysozoa</taxon>
        <taxon>Nematoda</taxon>
        <taxon>Chromadorea</taxon>
        <taxon>Rhabditida</taxon>
        <taxon>Rhabditina</taxon>
        <taxon>Rhabditomorpha</taxon>
        <taxon>Strongyloidea</taxon>
        <taxon>Ancylostomatidae</taxon>
        <taxon>Bunostominae</taxon>
        <taxon>Necator</taxon>
    </lineage>
</organism>
<protein>
    <submittedName>
        <fullName evidence="1">Uncharacterized protein</fullName>
    </submittedName>
</protein>
<sequence>MRPSTVPKLAPLSRLRSFLKGRQRDDFRGGAIEISPRLPNERMLSIQCSLTMVLPAPTCPPRPCRLGSAE</sequence>
<accession>A0ABR1BSY8</accession>
<gene>
    <name evidence="1" type="primary">Necator_chrI.g2636</name>
    <name evidence="1" type="ORF">RB195_006508</name>
</gene>